<dbReference type="PANTHER" id="PTHR21229">
    <property type="entry name" value="LUNG SEVEN TRANSMEMBRANE RECEPTOR"/>
    <property type="match status" value="1"/>
</dbReference>
<feature type="transmembrane region" description="Helical" evidence="7">
    <location>
        <begin position="245"/>
        <end position="265"/>
    </location>
</feature>
<feature type="transmembrane region" description="Helical" evidence="7">
    <location>
        <begin position="349"/>
        <end position="370"/>
    </location>
</feature>
<evidence type="ECO:0000256" key="3">
    <source>
        <dbReference type="ARBA" id="ARBA00022729"/>
    </source>
</evidence>
<evidence type="ECO:0000256" key="7">
    <source>
        <dbReference type="SAM" id="Phobius"/>
    </source>
</evidence>
<evidence type="ECO:0000256" key="1">
    <source>
        <dbReference type="ARBA" id="ARBA00004141"/>
    </source>
</evidence>
<feature type="transmembrane region" description="Helical" evidence="7">
    <location>
        <begin position="316"/>
        <end position="337"/>
    </location>
</feature>
<dbReference type="OrthoDB" id="19932at2759"/>
<proteinExistence type="predicted"/>
<evidence type="ECO:0000313" key="10">
    <source>
        <dbReference type="EMBL" id="JAC99378.1"/>
    </source>
</evidence>
<protein>
    <submittedName>
        <fullName evidence="11">Transmembrane protein 87A</fullName>
    </submittedName>
</protein>
<reference evidence="11" key="1">
    <citation type="submission" date="2014-11" db="EMBL/GenBank/DDBJ databases">
        <authorList>
            <person name="Geib S."/>
        </authorList>
    </citation>
    <scope>NUCLEOTIDE SEQUENCE</scope>
</reference>
<dbReference type="GeneID" id="105216602"/>
<dbReference type="EMBL" id="GBXI01014913">
    <property type="protein sequence ID" value="JAC99378.1"/>
    <property type="molecule type" value="Transcribed_RNA"/>
</dbReference>
<feature type="chain" id="PRO_5011029496" evidence="8">
    <location>
        <begin position="23"/>
        <end position="547"/>
    </location>
</feature>
<dbReference type="GO" id="GO:0005829">
    <property type="term" value="C:cytosol"/>
    <property type="evidence" value="ECO:0007669"/>
    <property type="project" value="GOC"/>
</dbReference>
<dbReference type="InterPro" id="IPR009637">
    <property type="entry name" value="GPR107/GPR108-like"/>
</dbReference>
<feature type="compositionally biased region" description="Polar residues" evidence="6">
    <location>
        <begin position="488"/>
        <end position="504"/>
    </location>
</feature>
<evidence type="ECO:0000259" key="9">
    <source>
        <dbReference type="Pfam" id="PF06814"/>
    </source>
</evidence>
<name>A0A0A1XST4_ZEUCU</name>
<evidence type="ECO:0000256" key="4">
    <source>
        <dbReference type="ARBA" id="ARBA00022989"/>
    </source>
</evidence>
<dbReference type="EMBL" id="GBXI01000201">
    <property type="protein sequence ID" value="JAD14091.1"/>
    <property type="molecule type" value="Transcribed_RNA"/>
</dbReference>
<evidence type="ECO:0000256" key="5">
    <source>
        <dbReference type="ARBA" id="ARBA00023136"/>
    </source>
</evidence>
<feature type="transmembrane region" description="Helical" evidence="7">
    <location>
        <begin position="430"/>
        <end position="447"/>
    </location>
</feature>
<reference evidence="11" key="2">
    <citation type="journal article" date="2015" name="Gigascience">
        <title>Reconstructing a comprehensive transcriptome assembly of a white-pupal translocated strain of the pest fruit fly Bactrocera cucurbitae.</title>
        <authorList>
            <person name="Sim S.B."/>
            <person name="Calla B."/>
            <person name="Hall B."/>
            <person name="DeRego T."/>
            <person name="Geib S.M."/>
        </authorList>
    </citation>
    <scope>NUCLEOTIDE SEQUENCE</scope>
</reference>
<organism evidence="11">
    <name type="scientific">Zeugodacus cucurbitae</name>
    <name type="common">Melon fruit fly</name>
    <name type="synonym">Bactrocera cucurbitae</name>
    <dbReference type="NCBI Taxonomy" id="28588"/>
    <lineage>
        <taxon>Eukaryota</taxon>
        <taxon>Metazoa</taxon>
        <taxon>Ecdysozoa</taxon>
        <taxon>Arthropoda</taxon>
        <taxon>Hexapoda</taxon>
        <taxon>Insecta</taxon>
        <taxon>Pterygota</taxon>
        <taxon>Neoptera</taxon>
        <taxon>Endopterygota</taxon>
        <taxon>Diptera</taxon>
        <taxon>Brachycera</taxon>
        <taxon>Muscomorpha</taxon>
        <taxon>Tephritoidea</taxon>
        <taxon>Tephritidae</taxon>
        <taxon>Zeugodacus</taxon>
        <taxon>Zeugodacus</taxon>
    </lineage>
</organism>
<dbReference type="AlphaFoldDB" id="A0A0A1XST4"/>
<feature type="transmembrane region" description="Helical" evidence="7">
    <location>
        <begin position="214"/>
        <end position="233"/>
    </location>
</feature>
<evidence type="ECO:0000256" key="2">
    <source>
        <dbReference type="ARBA" id="ARBA00022692"/>
    </source>
</evidence>
<dbReference type="InterPro" id="IPR053937">
    <property type="entry name" value="GOST_TM"/>
</dbReference>
<evidence type="ECO:0000256" key="6">
    <source>
        <dbReference type="SAM" id="MobiDB-lite"/>
    </source>
</evidence>
<feature type="transmembrane region" description="Helical" evidence="7">
    <location>
        <begin position="293"/>
        <end position="309"/>
    </location>
</feature>
<keyword evidence="3 8" id="KW-0732">Signal</keyword>
<feature type="transmembrane region" description="Helical" evidence="7">
    <location>
        <begin position="391"/>
        <end position="410"/>
    </location>
</feature>
<sequence>MWRRKLLITLKLLLLMAMFAAATQVTSDAGKTIKRLTPGANTAREQRPLLANSKIKVHIECDGRGQVLDVKIDWQLYELQCWADKHMYEERITDLDEILLTQNKTEFGFITMDSKITECSMHPILLSEKQWPVHETTAETAALTTVKKANNTKKHPTAPLDKNIITIGRDGIYELILKIEPVKNSDTVDFFAYVELDIVGPDGGYLSAIDHPLLAFYGIMCVVYVIFGIIWLFVSFMQWRDLLRIQFWIGGVILLGMLEKAFFYAEYYSLNANGVSVKGAELMAEFVSCAKRTLARMLVIIMSLGFGIVKPRLGPMLHRVVGVGTLYFVLACVESYLRVTSTKTDEQLVAAIPLAVLDTGICWWIFTSLVQTTRTLRLRRNMVKLSLYRHFTNTLIFSVLASVLFMLYALHLRKTQNCTPFWRNIWFDTAFWHVLFSVLLLVIMILWRPTNNNQRYAFTPLLDAPDDEDDDEEDQFVADAYGVKMRSSHANGGTKTPPNAQRGTTTEEDDLRWVEENIPSSMGDPALPVLDSDEEIINTKFEVSKMQ</sequence>
<dbReference type="GO" id="GO:0016020">
    <property type="term" value="C:membrane"/>
    <property type="evidence" value="ECO:0007669"/>
    <property type="project" value="UniProtKB-SubCell"/>
</dbReference>
<evidence type="ECO:0000256" key="8">
    <source>
        <dbReference type="SAM" id="SignalP"/>
    </source>
</evidence>
<dbReference type="Pfam" id="PF06814">
    <property type="entry name" value="GOST_TM"/>
    <property type="match status" value="1"/>
</dbReference>
<keyword evidence="2 7" id="KW-0812">Transmembrane</keyword>
<evidence type="ECO:0000313" key="11">
    <source>
        <dbReference type="EMBL" id="JAD14091.1"/>
    </source>
</evidence>
<comment type="subcellular location">
    <subcellularLocation>
        <location evidence="1">Membrane</location>
        <topology evidence="1">Multi-pass membrane protein</topology>
    </subcellularLocation>
</comment>
<keyword evidence="5 7" id="KW-0472">Membrane</keyword>
<feature type="region of interest" description="Disordered" evidence="6">
    <location>
        <begin position="487"/>
        <end position="510"/>
    </location>
</feature>
<gene>
    <name evidence="11" type="primary">tmem87a_1</name>
    <name evidence="10" type="synonym">tmem87a_0</name>
    <name evidence="11" type="ORF">g.48248</name>
    <name evidence="10" type="ORF">g.48250</name>
</gene>
<dbReference type="GO" id="GO:0042147">
    <property type="term" value="P:retrograde transport, endosome to Golgi"/>
    <property type="evidence" value="ECO:0007669"/>
    <property type="project" value="TreeGrafter"/>
</dbReference>
<keyword evidence="4 7" id="KW-1133">Transmembrane helix</keyword>
<dbReference type="PANTHER" id="PTHR21229:SF1">
    <property type="entry name" value="GH17801P"/>
    <property type="match status" value="1"/>
</dbReference>
<accession>A0A0A1XST4</accession>
<feature type="domain" description="GOST seven transmembrane" evidence="9">
    <location>
        <begin position="212"/>
        <end position="454"/>
    </location>
</feature>
<feature type="signal peptide" evidence="8">
    <location>
        <begin position="1"/>
        <end position="22"/>
    </location>
</feature>
<dbReference type="GO" id="GO:0005794">
    <property type="term" value="C:Golgi apparatus"/>
    <property type="evidence" value="ECO:0007669"/>
    <property type="project" value="TreeGrafter"/>
</dbReference>